<name>A0ABT2I5L9_9SPHN</name>
<dbReference type="RefSeq" id="WP_013833375.1">
    <property type="nucleotide sequence ID" value="NZ_JANZXA010000006.1"/>
</dbReference>
<dbReference type="EMBL" id="JANZXA010000006">
    <property type="protein sequence ID" value="MCT2400090.1"/>
    <property type="molecule type" value="Genomic_DNA"/>
</dbReference>
<evidence type="ECO:0000313" key="1">
    <source>
        <dbReference type="EMBL" id="MCT2400090.1"/>
    </source>
</evidence>
<dbReference type="Proteomes" id="UP001165583">
    <property type="component" value="Unassembled WGS sequence"/>
</dbReference>
<proteinExistence type="predicted"/>
<keyword evidence="2" id="KW-1185">Reference proteome</keyword>
<accession>A0ABT2I5L9</accession>
<sequence>MRLLDDLAARRALYGRPLATMPDVLLIDIPPVYASPSLPLGRYYPVILETDAEYAEITAFLAMERSRLVVPDLFDHRLSALRADDIVVARYPPPRPEWPWLMLCRWPADYAIMVPAQDEHFARGAYTSEAFETLDDLVQAEARLVETLGSHRPVHLAVLPETLGTA</sequence>
<protein>
    <submittedName>
        <fullName evidence="1">Uncharacterized protein</fullName>
    </submittedName>
</protein>
<reference evidence="1" key="1">
    <citation type="submission" date="2022-09" db="EMBL/GenBank/DDBJ databases">
        <title>Novosphingobium sp. Nov., a polycyclic aromatic hydrocarbon-degrading bacterium isolated form mangrove sediments in HongKong.</title>
        <authorList>
            <person name="Hu Z."/>
        </authorList>
    </citation>
    <scope>NUCLEOTIDE SEQUENCE</scope>
    <source>
        <strain evidence="1">HK4-1</strain>
    </source>
</reference>
<gene>
    <name evidence="1" type="ORF">NZK81_11050</name>
</gene>
<comment type="caution">
    <text evidence="1">The sequence shown here is derived from an EMBL/GenBank/DDBJ whole genome shotgun (WGS) entry which is preliminary data.</text>
</comment>
<organism evidence="1 2">
    <name type="scientific">Novosphingobium mangrovi</name>
    <name type="common">ex Huang et al. 2023</name>
    <dbReference type="NCBI Taxonomy" id="2976432"/>
    <lineage>
        <taxon>Bacteria</taxon>
        <taxon>Pseudomonadati</taxon>
        <taxon>Pseudomonadota</taxon>
        <taxon>Alphaproteobacteria</taxon>
        <taxon>Sphingomonadales</taxon>
        <taxon>Sphingomonadaceae</taxon>
        <taxon>Novosphingobium</taxon>
    </lineage>
</organism>
<evidence type="ECO:0000313" key="2">
    <source>
        <dbReference type="Proteomes" id="UP001165583"/>
    </source>
</evidence>